<evidence type="ECO:0000313" key="3">
    <source>
        <dbReference type="Proteomes" id="UP001497744"/>
    </source>
</evidence>
<proteinExistence type="predicted"/>
<protein>
    <submittedName>
        <fullName evidence="2">Aminodeoxychorismate synthase component I</fullName>
    </submittedName>
</protein>
<gene>
    <name evidence="2" type="ORF">BcabD6B2_25040</name>
</gene>
<organism evidence="2 3">
    <name type="scientific">Babesia caballi</name>
    <dbReference type="NCBI Taxonomy" id="5871"/>
    <lineage>
        <taxon>Eukaryota</taxon>
        <taxon>Sar</taxon>
        <taxon>Alveolata</taxon>
        <taxon>Apicomplexa</taxon>
        <taxon>Aconoidasida</taxon>
        <taxon>Piroplasmida</taxon>
        <taxon>Babesiidae</taxon>
        <taxon>Babesia</taxon>
    </lineage>
</organism>
<sequence length="281" mass="29181">MPSERLLRHNALQAHDPVLVGSVPELRADGGEGDVGVGLVACLDGTAHGENEAVDLRRQLAVAQRLQEFGNAETAVLGGARLHALALRLRRSRGRDDAAVGVLGAPRVGGLLLSRSGKRPRHGHAGVHGVGDGAGGRAELGRGGARHLLHHGLHYGVAVGHHRLRSRAGAVDALDAAQKYGSLGGPDHLGEGEALHRLGGLAAVDKGLGQHRRAAAQIVSGHLVLQRNGQRGDPDDALGEHVVVGLARLQQLPGVEHARHVAAAHEQHGGGEQMFLVALLE</sequence>
<feature type="compositionally biased region" description="Basic residues" evidence="1">
    <location>
        <begin position="116"/>
        <end position="125"/>
    </location>
</feature>
<dbReference type="Proteomes" id="UP001497744">
    <property type="component" value="Unassembled WGS sequence"/>
</dbReference>
<feature type="region of interest" description="Disordered" evidence="1">
    <location>
        <begin position="113"/>
        <end position="134"/>
    </location>
</feature>
<reference evidence="2 3" key="1">
    <citation type="submission" date="2021-06" db="EMBL/GenBank/DDBJ databases">
        <title>Genome sequence of Babesia caballi.</title>
        <authorList>
            <person name="Yamagishi J."/>
            <person name="Kidaka T."/>
            <person name="Ochi A."/>
        </authorList>
    </citation>
    <scope>NUCLEOTIDE SEQUENCE [LARGE SCALE GENOMIC DNA]</scope>
    <source>
        <strain evidence="2">USDA-D6B2</strain>
    </source>
</reference>
<name>A0AAV4LSV2_BABCB</name>
<keyword evidence="3" id="KW-1185">Reference proteome</keyword>
<dbReference type="GeneID" id="94194550"/>
<evidence type="ECO:0000313" key="2">
    <source>
        <dbReference type="EMBL" id="GIX63069.1"/>
    </source>
</evidence>
<accession>A0AAV4LSV2</accession>
<dbReference type="RefSeq" id="XP_067715138.1">
    <property type="nucleotide sequence ID" value="XM_067859037.1"/>
</dbReference>
<evidence type="ECO:0000256" key="1">
    <source>
        <dbReference type="SAM" id="MobiDB-lite"/>
    </source>
</evidence>
<comment type="caution">
    <text evidence="2">The sequence shown here is derived from an EMBL/GenBank/DDBJ whole genome shotgun (WGS) entry which is preliminary data.</text>
</comment>
<dbReference type="EMBL" id="BPLF01000002">
    <property type="protein sequence ID" value="GIX63069.1"/>
    <property type="molecule type" value="Genomic_DNA"/>
</dbReference>
<dbReference type="AlphaFoldDB" id="A0AAV4LSV2"/>